<feature type="transmembrane region" description="Helical" evidence="1">
    <location>
        <begin position="9"/>
        <end position="26"/>
    </location>
</feature>
<dbReference type="Pfam" id="PF26273">
    <property type="entry name" value="Gly_zipper"/>
    <property type="match status" value="1"/>
</dbReference>
<evidence type="ECO:0000259" key="2">
    <source>
        <dbReference type="Pfam" id="PF26273"/>
    </source>
</evidence>
<dbReference type="EMBL" id="DWYR01000009">
    <property type="protein sequence ID" value="HJA98537.1"/>
    <property type="molecule type" value="Genomic_DNA"/>
</dbReference>
<dbReference type="Proteomes" id="UP000824259">
    <property type="component" value="Unassembled WGS sequence"/>
</dbReference>
<evidence type="ECO:0000313" key="3">
    <source>
        <dbReference type="EMBL" id="HJA98537.1"/>
    </source>
</evidence>
<dbReference type="InterPro" id="IPR058598">
    <property type="entry name" value="Gly_zipper-like_dom"/>
</dbReference>
<keyword evidence="1" id="KW-0472">Membrane</keyword>
<organism evidence="3 4">
    <name type="scientific">Candidatus Alistipes avicola</name>
    <dbReference type="NCBI Taxonomy" id="2838432"/>
    <lineage>
        <taxon>Bacteria</taxon>
        <taxon>Pseudomonadati</taxon>
        <taxon>Bacteroidota</taxon>
        <taxon>Bacteroidia</taxon>
        <taxon>Bacteroidales</taxon>
        <taxon>Rikenellaceae</taxon>
        <taxon>Alistipes</taxon>
    </lineage>
</organism>
<dbReference type="AlphaFoldDB" id="A0A9D2IEB0"/>
<feature type="transmembrane region" description="Helical" evidence="1">
    <location>
        <begin position="32"/>
        <end position="50"/>
    </location>
</feature>
<evidence type="ECO:0000313" key="4">
    <source>
        <dbReference type="Proteomes" id="UP000824259"/>
    </source>
</evidence>
<keyword evidence="1" id="KW-1133">Transmembrane helix</keyword>
<sequence>MDKENGKSPGFTFCICIGTCLGMALGAAMDKLAVGMALGYMFGVMYYLFFAKSDKEESNNDTQLKE</sequence>
<reference evidence="3" key="1">
    <citation type="journal article" date="2021" name="PeerJ">
        <title>Extensive microbial diversity within the chicken gut microbiome revealed by metagenomics and culture.</title>
        <authorList>
            <person name="Gilroy R."/>
            <person name="Ravi A."/>
            <person name="Getino M."/>
            <person name="Pursley I."/>
            <person name="Horton D.L."/>
            <person name="Alikhan N.F."/>
            <person name="Baker D."/>
            <person name="Gharbi K."/>
            <person name="Hall N."/>
            <person name="Watson M."/>
            <person name="Adriaenssens E.M."/>
            <person name="Foster-Nyarko E."/>
            <person name="Jarju S."/>
            <person name="Secka A."/>
            <person name="Antonio M."/>
            <person name="Oren A."/>
            <person name="Chaudhuri R.R."/>
            <person name="La Ragione R."/>
            <person name="Hildebrand F."/>
            <person name="Pallen M.J."/>
        </authorList>
    </citation>
    <scope>NUCLEOTIDE SEQUENCE</scope>
    <source>
        <strain evidence="3">CHK169-11906</strain>
    </source>
</reference>
<reference evidence="3" key="2">
    <citation type="submission" date="2021-04" db="EMBL/GenBank/DDBJ databases">
        <authorList>
            <person name="Gilroy R."/>
        </authorList>
    </citation>
    <scope>NUCLEOTIDE SEQUENCE</scope>
    <source>
        <strain evidence="3">CHK169-11906</strain>
    </source>
</reference>
<gene>
    <name evidence="3" type="ORF">H9779_02915</name>
</gene>
<comment type="caution">
    <text evidence="3">The sequence shown here is derived from an EMBL/GenBank/DDBJ whole genome shotgun (WGS) entry which is preliminary data.</text>
</comment>
<feature type="domain" description="Glycine zipper-like" evidence="2">
    <location>
        <begin position="15"/>
        <end position="46"/>
    </location>
</feature>
<protein>
    <recommendedName>
        <fullName evidence="2">Glycine zipper-like domain-containing protein</fullName>
    </recommendedName>
</protein>
<evidence type="ECO:0000256" key="1">
    <source>
        <dbReference type="SAM" id="Phobius"/>
    </source>
</evidence>
<accession>A0A9D2IEB0</accession>
<proteinExistence type="predicted"/>
<name>A0A9D2IEB0_9BACT</name>
<keyword evidence="1" id="KW-0812">Transmembrane</keyword>